<reference evidence="2 3" key="1">
    <citation type="submission" date="2016-04" db="EMBL/GenBank/DDBJ databases">
        <authorList>
            <person name="Chen L."/>
            <person name="Zhuang W."/>
            <person name="Wang G."/>
        </authorList>
    </citation>
    <scope>NUCLEOTIDE SEQUENCE [LARGE SCALE GENOMIC DNA]</scope>
    <source>
        <strain evidence="3">GR20</strain>
    </source>
</reference>
<protein>
    <submittedName>
        <fullName evidence="2">Uncharacterized protein</fullName>
    </submittedName>
</protein>
<name>A0ABX3NRN4_9BACT</name>
<comment type="caution">
    <text evidence="2">The sequence shown here is derived from an EMBL/GenBank/DDBJ whole genome shotgun (WGS) entry which is preliminary data.</text>
</comment>
<evidence type="ECO:0000313" key="2">
    <source>
        <dbReference type="EMBL" id="OQP43962.1"/>
    </source>
</evidence>
<feature type="region of interest" description="Disordered" evidence="1">
    <location>
        <begin position="60"/>
        <end position="85"/>
    </location>
</feature>
<keyword evidence="3" id="KW-1185">Reference proteome</keyword>
<dbReference type="EMBL" id="LWBO01000034">
    <property type="protein sequence ID" value="OQP43962.1"/>
    <property type="molecule type" value="Genomic_DNA"/>
</dbReference>
<organism evidence="2 3">
    <name type="scientific">Niastella koreensis</name>
    <dbReference type="NCBI Taxonomy" id="354356"/>
    <lineage>
        <taxon>Bacteria</taxon>
        <taxon>Pseudomonadati</taxon>
        <taxon>Bacteroidota</taxon>
        <taxon>Chitinophagia</taxon>
        <taxon>Chitinophagales</taxon>
        <taxon>Chitinophagaceae</taxon>
        <taxon>Niastella</taxon>
    </lineage>
</organism>
<proteinExistence type="predicted"/>
<accession>A0ABX3NRN4</accession>
<evidence type="ECO:0000313" key="3">
    <source>
        <dbReference type="Proteomes" id="UP000192277"/>
    </source>
</evidence>
<dbReference type="RefSeq" id="WP_014218960.1">
    <property type="nucleotide sequence ID" value="NZ_LWBO01000034.1"/>
</dbReference>
<gene>
    <name evidence="2" type="ORF">A4D02_10830</name>
</gene>
<feature type="compositionally biased region" description="Basic and acidic residues" evidence="1">
    <location>
        <begin position="60"/>
        <end position="79"/>
    </location>
</feature>
<dbReference type="Proteomes" id="UP000192277">
    <property type="component" value="Unassembled WGS sequence"/>
</dbReference>
<evidence type="ECO:0000256" key="1">
    <source>
        <dbReference type="SAM" id="MobiDB-lite"/>
    </source>
</evidence>
<sequence length="85" mass="9461">MSTTKKQPASGKVSKKKLSKVVLEKLSGSLTDYHLKDKKLENRLEKVSKLLAGDIVKVMKKETPKKEKATHSKKADKNKKTAVAQ</sequence>